<organism evidence="6 7">
    <name type="scientific">Colocasia esculenta</name>
    <name type="common">Wild taro</name>
    <name type="synonym">Arum esculentum</name>
    <dbReference type="NCBI Taxonomy" id="4460"/>
    <lineage>
        <taxon>Eukaryota</taxon>
        <taxon>Viridiplantae</taxon>
        <taxon>Streptophyta</taxon>
        <taxon>Embryophyta</taxon>
        <taxon>Tracheophyta</taxon>
        <taxon>Spermatophyta</taxon>
        <taxon>Magnoliopsida</taxon>
        <taxon>Liliopsida</taxon>
        <taxon>Araceae</taxon>
        <taxon>Aroideae</taxon>
        <taxon>Colocasieae</taxon>
        <taxon>Colocasia</taxon>
    </lineage>
</organism>
<feature type="domain" description="GAT" evidence="5">
    <location>
        <begin position="1"/>
        <end position="73"/>
    </location>
</feature>
<dbReference type="InterPro" id="IPR044836">
    <property type="entry name" value="TOL_plant"/>
</dbReference>
<dbReference type="Proteomes" id="UP000652761">
    <property type="component" value="Unassembled WGS sequence"/>
</dbReference>
<feature type="compositionally biased region" description="Polar residues" evidence="4">
    <location>
        <begin position="193"/>
        <end position="214"/>
    </location>
</feature>
<dbReference type="OrthoDB" id="2018246at2759"/>
<feature type="region of interest" description="Disordered" evidence="4">
    <location>
        <begin position="99"/>
        <end position="140"/>
    </location>
</feature>
<feature type="region of interest" description="Disordered" evidence="4">
    <location>
        <begin position="193"/>
        <end position="244"/>
    </location>
</feature>
<evidence type="ECO:0000256" key="3">
    <source>
        <dbReference type="ARBA" id="ARBA00023136"/>
    </source>
</evidence>
<dbReference type="GO" id="GO:0043130">
    <property type="term" value="F:ubiquitin binding"/>
    <property type="evidence" value="ECO:0007669"/>
    <property type="project" value="InterPro"/>
</dbReference>
<feature type="compositionally biased region" description="Polar residues" evidence="4">
    <location>
        <begin position="99"/>
        <end position="123"/>
    </location>
</feature>
<evidence type="ECO:0000256" key="2">
    <source>
        <dbReference type="ARBA" id="ARBA00007708"/>
    </source>
</evidence>
<dbReference type="InterPro" id="IPR004152">
    <property type="entry name" value="GAT_dom"/>
</dbReference>
<keyword evidence="3" id="KW-0472">Membrane</keyword>
<dbReference type="GO" id="GO:0035091">
    <property type="term" value="F:phosphatidylinositol binding"/>
    <property type="evidence" value="ECO:0007669"/>
    <property type="project" value="InterPro"/>
</dbReference>
<dbReference type="GO" id="GO:0005737">
    <property type="term" value="C:cytoplasm"/>
    <property type="evidence" value="ECO:0007669"/>
    <property type="project" value="UniProtKB-ARBA"/>
</dbReference>
<evidence type="ECO:0000313" key="7">
    <source>
        <dbReference type="Proteomes" id="UP000652761"/>
    </source>
</evidence>
<dbReference type="Gene3D" id="1.20.58.160">
    <property type="match status" value="1"/>
</dbReference>
<comment type="similarity">
    <text evidence="2">Belongs to the TOM1 family.</text>
</comment>
<accession>A0A843TV94</accession>
<evidence type="ECO:0000259" key="5">
    <source>
        <dbReference type="PROSITE" id="PS50909"/>
    </source>
</evidence>
<dbReference type="Pfam" id="PF03127">
    <property type="entry name" value="GAT"/>
    <property type="match status" value="1"/>
</dbReference>
<evidence type="ECO:0000256" key="4">
    <source>
        <dbReference type="SAM" id="MobiDB-lite"/>
    </source>
</evidence>
<dbReference type="AlphaFoldDB" id="A0A843TV94"/>
<dbReference type="PANTHER" id="PTHR45898:SF4">
    <property type="entry name" value="TARGET OF MYB PROTEIN 1"/>
    <property type="match status" value="1"/>
</dbReference>
<name>A0A843TV94_COLES</name>
<dbReference type="GO" id="GO:0016020">
    <property type="term" value="C:membrane"/>
    <property type="evidence" value="ECO:0007669"/>
    <property type="project" value="UniProtKB-SubCell"/>
</dbReference>
<evidence type="ECO:0000256" key="1">
    <source>
        <dbReference type="ARBA" id="ARBA00004170"/>
    </source>
</evidence>
<feature type="non-terminal residue" evidence="6">
    <location>
        <position position="512"/>
    </location>
</feature>
<dbReference type="EMBL" id="NMUH01000231">
    <property type="protein sequence ID" value="MQL75005.1"/>
    <property type="molecule type" value="Genomic_DNA"/>
</dbReference>
<dbReference type="PANTHER" id="PTHR45898">
    <property type="entry name" value="TOM1-LIKE PROTEIN"/>
    <property type="match status" value="1"/>
</dbReference>
<comment type="subcellular location">
    <subcellularLocation>
        <location evidence="1">Membrane</location>
        <topology evidence="1">Peripheral membrane protein</topology>
    </subcellularLocation>
</comment>
<dbReference type="SUPFAM" id="SSF89009">
    <property type="entry name" value="GAT-like domain"/>
    <property type="match status" value="1"/>
</dbReference>
<feature type="compositionally biased region" description="Low complexity" evidence="4">
    <location>
        <begin position="215"/>
        <end position="240"/>
    </location>
</feature>
<dbReference type="GO" id="GO:0043328">
    <property type="term" value="P:protein transport to vacuole involved in ubiquitin-dependent protein catabolic process via the multivesicular body sorting pathway"/>
    <property type="evidence" value="ECO:0007669"/>
    <property type="project" value="InterPro"/>
</dbReference>
<sequence>MDVLAEMLNALDPGNKEGLRQEVIVDLVEQCRSYKQRVVQVASTTSDEELLGQGLALNDDLQRVLAKHDAIAAGIAVQVEVKPKPFEALVDVGNAVVTSQASNKQPDQRSTGGASTSNQSPFQQLALPAPPSSNGTGTSLALVDPRIDLLSGEEYSTPTAENALALVPVSEPSAHLTSDQNLLALSDVFTADANSSNKQNGPLGSNSSQPVPQTYSSLPLQPQQAPLSSLPLSQQPSYYSNGGPANVNLPQYEQRLNVQGAQLDIVNTSWNGQAAVHHLSPRHQELAYGMDDQHGALPPPPWEALPPHDDQATALQPQSPQIMQLGRTPPVQGAYLGGSHSLPMHGGQLPPIQGQMPSMQGGQLLPMQIQMPPMQGGQLAPMQGQMLMQGGQVPVMYPNGMMGAQVPGMLHFQQPMQAGHMGGYGYGQLPEMQYYDHRIAHPFGGSNEITNRMYGLSMQENSGQMNTSSYQVATSSLQANRPSRPEDKLFGDLVNMAKTKQNKPAANKVGSL</sequence>
<reference evidence="6" key="1">
    <citation type="submission" date="2017-07" db="EMBL/GenBank/DDBJ databases">
        <title>Taro Niue Genome Assembly and Annotation.</title>
        <authorList>
            <person name="Atibalentja N."/>
            <person name="Keating K."/>
            <person name="Fields C.J."/>
        </authorList>
    </citation>
    <scope>NUCLEOTIDE SEQUENCE</scope>
    <source>
        <strain evidence="6">Niue_2</strain>
        <tissue evidence="6">Leaf</tissue>
    </source>
</reference>
<proteinExistence type="inferred from homology"/>
<protein>
    <recommendedName>
        <fullName evidence="5">GAT domain-containing protein</fullName>
    </recommendedName>
</protein>
<evidence type="ECO:0000313" key="6">
    <source>
        <dbReference type="EMBL" id="MQL75005.1"/>
    </source>
</evidence>
<dbReference type="InterPro" id="IPR038425">
    <property type="entry name" value="GAT_sf"/>
</dbReference>
<comment type="caution">
    <text evidence="6">The sequence shown here is derived from an EMBL/GenBank/DDBJ whole genome shotgun (WGS) entry which is preliminary data.</text>
</comment>
<dbReference type="PROSITE" id="PS50909">
    <property type="entry name" value="GAT"/>
    <property type="match status" value="1"/>
</dbReference>
<dbReference type="CDD" id="cd14231">
    <property type="entry name" value="GAT_GGA-like_plant"/>
    <property type="match status" value="1"/>
</dbReference>
<keyword evidence="7" id="KW-1185">Reference proteome</keyword>
<gene>
    <name evidence="6" type="ORF">Taro_007377</name>
</gene>